<name>A0A6J7EBU4_9ZZZZ</name>
<evidence type="ECO:0000259" key="1">
    <source>
        <dbReference type="Pfam" id="PF01613"/>
    </source>
</evidence>
<reference evidence="2" key="1">
    <citation type="submission" date="2020-05" db="EMBL/GenBank/DDBJ databases">
        <authorList>
            <person name="Chiriac C."/>
            <person name="Salcher M."/>
            <person name="Ghai R."/>
            <person name="Kavagutti S V."/>
        </authorList>
    </citation>
    <scope>NUCLEOTIDE SEQUENCE</scope>
</reference>
<dbReference type="GO" id="GO:0010181">
    <property type="term" value="F:FMN binding"/>
    <property type="evidence" value="ECO:0007669"/>
    <property type="project" value="InterPro"/>
</dbReference>
<dbReference type="EMBL" id="CAFBLU010000031">
    <property type="protein sequence ID" value="CAB4880682.1"/>
    <property type="molecule type" value="Genomic_DNA"/>
</dbReference>
<dbReference type="Gene3D" id="2.30.110.10">
    <property type="entry name" value="Electron Transport, Fmn-binding Protein, Chain A"/>
    <property type="match status" value="1"/>
</dbReference>
<proteinExistence type="predicted"/>
<gene>
    <name evidence="2" type="ORF">UFOPK3444_01390</name>
</gene>
<feature type="domain" description="Flavin reductase like" evidence="1">
    <location>
        <begin position="1"/>
        <end position="77"/>
    </location>
</feature>
<dbReference type="Pfam" id="PF01613">
    <property type="entry name" value="Flavin_Reduct"/>
    <property type="match status" value="1"/>
</dbReference>
<protein>
    <submittedName>
        <fullName evidence="2">Unannotated protein</fullName>
    </submittedName>
</protein>
<accession>A0A6J7EBU4</accession>
<dbReference type="InterPro" id="IPR012349">
    <property type="entry name" value="Split_barrel_FMN-bd"/>
</dbReference>
<evidence type="ECO:0000313" key="2">
    <source>
        <dbReference type="EMBL" id="CAB4880682.1"/>
    </source>
</evidence>
<organism evidence="2">
    <name type="scientific">freshwater metagenome</name>
    <dbReference type="NCBI Taxonomy" id="449393"/>
    <lineage>
        <taxon>unclassified sequences</taxon>
        <taxon>metagenomes</taxon>
        <taxon>ecological metagenomes</taxon>
    </lineage>
</organism>
<dbReference type="InterPro" id="IPR002563">
    <property type="entry name" value="Flavin_Rdtase-like_dom"/>
</dbReference>
<dbReference type="AlphaFoldDB" id="A0A6J7EBU4"/>
<sequence length="85" mass="9046">MADRFASKLDEGEKLRGIGVREELGVPVLEDAIAWAVCSLKETLPGGDHRIVIGEVEALGSAEGRPLVWYGGTYGSLSDAERSTS</sequence>
<dbReference type="SUPFAM" id="SSF50475">
    <property type="entry name" value="FMN-binding split barrel"/>
    <property type="match status" value="1"/>
</dbReference>